<keyword evidence="5" id="KW-0804">Transcription</keyword>
<dbReference type="InterPro" id="IPR003350">
    <property type="entry name" value="CUT_dom"/>
</dbReference>
<evidence type="ECO:0000313" key="9">
    <source>
        <dbReference type="Proteomes" id="UP001434883"/>
    </source>
</evidence>
<evidence type="ECO:0000256" key="5">
    <source>
        <dbReference type="ARBA" id="ARBA00023163"/>
    </source>
</evidence>
<sequence length="82" mass="9278">VKPSPLPNEWNGKTENCILNITSTIYDEIQQEMKRAKVSQALFAKVAASKSQVPKNHIKQQVENFVCYVSISVNCVQSKFHL</sequence>
<dbReference type="InterPro" id="IPR010982">
    <property type="entry name" value="Lambda_DNA-bd_dom_sf"/>
</dbReference>
<dbReference type="GO" id="GO:0003677">
    <property type="term" value="F:DNA binding"/>
    <property type="evidence" value="ECO:0007669"/>
    <property type="project" value="UniProtKB-KW"/>
</dbReference>
<evidence type="ECO:0000256" key="4">
    <source>
        <dbReference type="ARBA" id="ARBA00023155"/>
    </source>
</evidence>
<keyword evidence="3 8" id="KW-0238">DNA-binding</keyword>
<proteinExistence type="predicted"/>
<evidence type="ECO:0000313" key="8">
    <source>
        <dbReference type="EMBL" id="MEQ2211446.1"/>
    </source>
</evidence>
<dbReference type="Proteomes" id="UP001434883">
    <property type="component" value="Unassembled WGS sequence"/>
</dbReference>
<evidence type="ECO:0000256" key="2">
    <source>
        <dbReference type="ARBA" id="ARBA00023015"/>
    </source>
</evidence>
<reference evidence="8 9" key="1">
    <citation type="submission" date="2021-06" db="EMBL/GenBank/DDBJ databases">
        <authorList>
            <person name="Palmer J.M."/>
        </authorList>
    </citation>
    <scope>NUCLEOTIDE SEQUENCE [LARGE SCALE GENOMIC DNA]</scope>
    <source>
        <strain evidence="8 9">XC_2019</strain>
        <tissue evidence="8">Muscle</tissue>
    </source>
</reference>
<keyword evidence="2" id="KW-0805">Transcription regulation</keyword>
<keyword evidence="4" id="KW-0371">Homeobox</keyword>
<dbReference type="SUPFAM" id="SSF47413">
    <property type="entry name" value="lambda repressor-like DNA-binding domains"/>
    <property type="match status" value="1"/>
</dbReference>
<gene>
    <name evidence="8" type="primary">SATB1_3</name>
    <name evidence="8" type="ORF">XENOCAPTIV_001422</name>
</gene>
<comment type="subcellular location">
    <subcellularLocation>
        <location evidence="1">Nucleus</location>
    </subcellularLocation>
</comment>
<evidence type="ECO:0000256" key="6">
    <source>
        <dbReference type="ARBA" id="ARBA00023242"/>
    </source>
</evidence>
<keyword evidence="6" id="KW-0539">Nucleus</keyword>
<organism evidence="8 9">
    <name type="scientific">Xenoophorus captivus</name>
    <dbReference type="NCBI Taxonomy" id="1517983"/>
    <lineage>
        <taxon>Eukaryota</taxon>
        <taxon>Metazoa</taxon>
        <taxon>Chordata</taxon>
        <taxon>Craniata</taxon>
        <taxon>Vertebrata</taxon>
        <taxon>Euteleostomi</taxon>
        <taxon>Actinopterygii</taxon>
        <taxon>Neopterygii</taxon>
        <taxon>Teleostei</taxon>
        <taxon>Neoteleostei</taxon>
        <taxon>Acanthomorphata</taxon>
        <taxon>Ovalentaria</taxon>
        <taxon>Atherinomorphae</taxon>
        <taxon>Cyprinodontiformes</taxon>
        <taxon>Goodeidae</taxon>
        <taxon>Xenoophorus</taxon>
    </lineage>
</organism>
<dbReference type="SMART" id="SM01109">
    <property type="entry name" value="CUT"/>
    <property type="match status" value="1"/>
</dbReference>
<feature type="non-terminal residue" evidence="8">
    <location>
        <position position="1"/>
    </location>
</feature>
<comment type="caution">
    <text evidence="8">The sequence shown here is derived from an EMBL/GenBank/DDBJ whole genome shotgun (WGS) entry which is preliminary data.</text>
</comment>
<keyword evidence="9" id="KW-1185">Reference proteome</keyword>
<dbReference type="EMBL" id="JAHRIN010058929">
    <property type="protein sequence ID" value="MEQ2211446.1"/>
    <property type="molecule type" value="Genomic_DNA"/>
</dbReference>
<dbReference type="Pfam" id="PF02376">
    <property type="entry name" value="CUT"/>
    <property type="match status" value="1"/>
</dbReference>
<evidence type="ECO:0000259" key="7">
    <source>
        <dbReference type="SMART" id="SM01109"/>
    </source>
</evidence>
<name>A0ABV0RUT6_9TELE</name>
<accession>A0ABV0RUT6</accession>
<evidence type="ECO:0000256" key="1">
    <source>
        <dbReference type="ARBA" id="ARBA00004123"/>
    </source>
</evidence>
<dbReference type="Gene3D" id="1.10.260.40">
    <property type="entry name" value="lambda repressor-like DNA-binding domains"/>
    <property type="match status" value="1"/>
</dbReference>
<evidence type="ECO:0000256" key="3">
    <source>
        <dbReference type="ARBA" id="ARBA00023125"/>
    </source>
</evidence>
<feature type="domain" description="CUT" evidence="7">
    <location>
        <begin position="12"/>
        <end position="80"/>
    </location>
</feature>
<protein>
    <submittedName>
        <fullName evidence="8">DNA-binding protein satb1</fullName>
    </submittedName>
</protein>